<dbReference type="Proteomes" id="UP000236752">
    <property type="component" value="Unassembled WGS sequence"/>
</dbReference>
<keyword evidence="3" id="KW-1185">Reference proteome</keyword>
<evidence type="ECO:0000313" key="2">
    <source>
        <dbReference type="EMBL" id="SEF49118.1"/>
    </source>
</evidence>
<gene>
    <name evidence="2" type="ORF">SAMN04488045_0202</name>
</gene>
<organism evidence="2 3">
    <name type="scientific">Thalassococcus halodurans</name>
    <dbReference type="NCBI Taxonomy" id="373675"/>
    <lineage>
        <taxon>Bacteria</taxon>
        <taxon>Pseudomonadati</taxon>
        <taxon>Pseudomonadota</taxon>
        <taxon>Alphaproteobacteria</taxon>
        <taxon>Rhodobacterales</taxon>
        <taxon>Roseobacteraceae</taxon>
        <taxon>Thalassococcus</taxon>
    </lineage>
</organism>
<dbReference type="OrthoDB" id="9779263at2"/>
<evidence type="ECO:0000313" key="3">
    <source>
        <dbReference type="Proteomes" id="UP000236752"/>
    </source>
</evidence>
<proteinExistence type="predicted"/>
<dbReference type="EMBL" id="FNUZ01000001">
    <property type="protein sequence ID" value="SEF49118.1"/>
    <property type="molecule type" value="Genomic_DNA"/>
</dbReference>
<dbReference type="GO" id="GO:0016779">
    <property type="term" value="F:nucleotidyltransferase activity"/>
    <property type="evidence" value="ECO:0007669"/>
    <property type="project" value="UniProtKB-KW"/>
</dbReference>
<dbReference type="UniPathway" id="UPA00344"/>
<dbReference type="CDD" id="cd03522">
    <property type="entry name" value="MoeA_like"/>
    <property type="match status" value="1"/>
</dbReference>
<dbReference type="SUPFAM" id="SSF53218">
    <property type="entry name" value="Molybdenum cofactor biosynthesis proteins"/>
    <property type="match status" value="1"/>
</dbReference>
<dbReference type="Pfam" id="PF00994">
    <property type="entry name" value="MoCF_biosynth"/>
    <property type="match status" value="1"/>
</dbReference>
<name>A0A1H5SGP7_9RHOB</name>
<feature type="domain" description="MoaB/Mog" evidence="1">
    <location>
        <begin position="178"/>
        <end position="300"/>
    </location>
</feature>
<dbReference type="InterPro" id="IPR001453">
    <property type="entry name" value="MoaB/Mog_dom"/>
</dbReference>
<sequence>MKFGPVPLDQAKGGILAHSCPLSNGRRLRKGKELTDDDIETLRTEGLTQVTVAIFEARDVPEDEAADRLAKALVPDPEAAQIALGVAATGRVNVTSRIAGIAQVDATKIHALNRIHPMITVATVPEWQRLEPKDMVATVKIIAYAVPETALDAACAAARDAISMRAPQYETADLIQSTIGDENGEKGHKAIAERLARLGVSLGDKCLVGHHEDQIANALLASDAEVLFILTGSATSDIRDTAPEAVVRAGGVVHHFGMPVDPGNLLFFGELNGKPVIGLPGCARSPALNGADWVLERILCGVTVTPDDIAAMGVGGLLKDIPLRGRLRNANSD</sequence>
<dbReference type="RefSeq" id="WP_103908616.1">
    <property type="nucleotide sequence ID" value="NZ_FNUZ01000001.1"/>
</dbReference>
<dbReference type="Gene3D" id="3.40.980.10">
    <property type="entry name" value="MoaB/Mog-like domain"/>
    <property type="match status" value="1"/>
</dbReference>
<accession>A0A1H5SGP7</accession>
<reference evidence="2 3" key="1">
    <citation type="submission" date="2016-10" db="EMBL/GenBank/DDBJ databases">
        <authorList>
            <person name="de Groot N.N."/>
        </authorList>
    </citation>
    <scope>NUCLEOTIDE SEQUENCE [LARGE SCALE GENOMIC DNA]</scope>
    <source>
        <strain evidence="2 3">DSM 26915</strain>
    </source>
</reference>
<dbReference type="AlphaFoldDB" id="A0A1H5SGP7"/>
<dbReference type="SMART" id="SM00852">
    <property type="entry name" value="MoCF_biosynth"/>
    <property type="match status" value="1"/>
</dbReference>
<evidence type="ECO:0000259" key="1">
    <source>
        <dbReference type="SMART" id="SM00852"/>
    </source>
</evidence>
<keyword evidence="2" id="KW-0808">Transferase</keyword>
<keyword evidence="2" id="KW-0548">Nucleotidyltransferase</keyword>
<dbReference type="InterPro" id="IPR036425">
    <property type="entry name" value="MoaB/Mog-like_dom_sf"/>
</dbReference>
<protein>
    <submittedName>
        <fullName evidence="2">Molybdenum cofactor cytidylyltransferase</fullName>
    </submittedName>
</protein>